<dbReference type="PANTHER" id="PTHR11615">
    <property type="entry name" value="NITRATE, FORMATE, IRON DEHYDROGENASE"/>
    <property type="match status" value="1"/>
</dbReference>
<evidence type="ECO:0000313" key="5">
    <source>
        <dbReference type="EMBL" id="CAF3584608.1"/>
    </source>
</evidence>
<dbReference type="EMBL" id="CAJNOK010001244">
    <property type="protein sequence ID" value="CAF0801254.1"/>
    <property type="molecule type" value="Genomic_DNA"/>
</dbReference>
<dbReference type="GO" id="GO:0003729">
    <property type="term" value="F:mRNA binding"/>
    <property type="evidence" value="ECO:0007669"/>
    <property type="project" value="InterPro"/>
</dbReference>
<feature type="compositionally biased region" description="Basic and acidic residues" evidence="2">
    <location>
        <begin position="680"/>
        <end position="701"/>
    </location>
</feature>
<dbReference type="Gene3D" id="3.40.50.1780">
    <property type="match status" value="1"/>
</dbReference>
<feature type="compositionally biased region" description="Acidic residues" evidence="2">
    <location>
        <begin position="454"/>
        <end position="466"/>
    </location>
</feature>
<dbReference type="SUPFAM" id="SSF53920">
    <property type="entry name" value="Fe-only hydrogenase"/>
    <property type="match status" value="1"/>
</dbReference>
<feature type="region of interest" description="Disordered" evidence="2">
    <location>
        <begin position="454"/>
        <end position="502"/>
    </location>
</feature>
<dbReference type="InterPro" id="IPR009016">
    <property type="entry name" value="Fe_hydrogenase"/>
</dbReference>
<proteinExistence type="inferred from homology"/>
<dbReference type="Proteomes" id="UP000677228">
    <property type="component" value="Unassembled WGS sequence"/>
</dbReference>
<feature type="domain" description="Iron hydrogenase large subunit C-terminal" evidence="3">
    <location>
        <begin position="110"/>
        <end position="404"/>
    </location>
</feature>
<name>A0A8S2GZY0_9BILA</name>
<evidence type="ECO:0000256" key="2">
    <source>
        <dbReference type="SAM" id="MobiDB-lite"/>
    </source>
</evidence>
<comment type="similarity">
    <text evidence="1">Belongs to the NARF family.</text>
</comment>
<reference evidence="5" key="1">
    <citation type="submission" date="2021-02" db="EMBL/GenBank/DDBJ databases">
        <authorList>
            <person name="Nowell W R."/>
        </authorList>
    </citation>
    <scope>NUCLEOTIDE SEQUENCE</scope>
</reference>
<dbReference type="Pfam" id="PF10309">
    <property type="entry name" value="NCBP3"/>
    <property type="match status" value="1"/>
</dbReference>
<dbReference type="AlphaFoldDB" id="A0A8S2GZY0"/>
<evidence type="ECO:0000313" key="6">
    <source>
        <dbReference type="Proteomes" id="UP000682733"/>
    </source>
</evidence>
<evidence type="ECO:0000256" key="1">
    <source>
        <dbReference type="ARBA" id="ARBA00006596"/>
    </source>
</evidence>
<comment type="caution">
    <text evidence="5">The sequence shown here is derived from an EMBL/GenBank/DDBJ whole genome shotgun (WGS) entry which is preliminary data.</text>
</comment>
<dbReference type="GO" id="GO:0000340">
    <property type="term" value="F:RNA 7-methylguanosine cap binding"/>
    <property type="evidence" value="ECO:0007669"/>
    <property type="project" value="InterPro"/>
</dbReference>
<feature type="region of interest" description="Disordered" evidence="2">
    <location>
        <begin position="852"/>
        <end position="919"/>
    </location>
</feature>
<evidence type="ECO:0000313" key="4">
    <source>
        <dbReference type="EMBL" id="CAF0801254.1"/>
    </source>
</evidence>
<dbReference type="Gene3D" id="3.40.950.10">
    <property type="entry name" value="Fe-only Hydrogenase (Larger Subunit), Chain L, domain 3"/>
    <property type="match status" value="1"/>
</dbReference>
<dbReference type="Pfam" id="PF02906">
    <property type="entry name" value="Fe_hyd_lg_C"/>
    <property type="match status" value="1"/>
</dbReference>
<evidence type="ECO:0000259" key="3">
    <source>
        <dbReference type="Pfam" id="PF02906"/>
    </source>
</evidence>
<feature type="compositionally biased region" description="Basic and acidic residues" evidence="2">
    <location>
        <begin position="890"/>
        <end position="901"/>
    </location>
</feature>
<dbReference type="InterPro" id="IPR004108">
    <property type="entry name" value="Fe_hydrogenase_lsu_C"/>
</dbReference>
<feature type="compositionally biased region" description="Basic and acidic residues" evidence="2">
    <location>
        <begin position="476"/>
        <end position="486"/>
    </location>
</feature>
<dbReference type="Proteomes" id="UP000682733">
    <property type="component" value="Unassembled WGS sequence"/>
</dbReference>
<feature type="compositionally biased region" description="Polar residues" evidence="2">
    <location>
        <begin position="908"/>
        <end position="919"/>
    </location>
</feature>
<protein>
    <recommendedName>
        <fullName evidence="3">Iron hydrogenase large subunit C-terminal domain-containing protein</fullName>
    </recommendedName>
</protein>
<organism evidence="5 6">
    <name type="scientific">Didymodactylos carnosus</name>
    <dbReference type="NCBI Taxonomy" id="1234261"/>
    <lineage>
        <taxon>Eukaryota</taxon>
        <taxon>Metazoa</taxon>
        <taxon>Spiralia</taxon>
        <taxon>Gnathifera</taxon>
        <taxon>Rotifera</taxon>
        <taxon>Eurotatoria</taxon>
        <taxon>Bdelloidea</taxon>
        <taxon>Philodinida</taxon>
        <taxon>Philodinidae</taxon>
        <taxon>Didymodactylos</taxon>
    </lineage>
</organism>
<sequence>MVTKSFSGALQLTDLDDFIGPSQICIIPVQKKLGDENDGMIKLQNKKRLNEKEEPRIQAKITLNDCLACSGCITSAESILIDQQDYHEAQNILKLNQTLKDNNSTSSDIKTIICSISPQSLSSIAVKYNLEPTVCARRITNFLKKILGVNYVFDVTYARNFSLMEIKNEFIKRYRNNKQYLPLLTSECPGWICYAEKTQGSYILPYISKVKSPQQVLGSFIKNYFMKINNSISEHNLYHFTVQPCYDKKLEASRQEFYDENLNIHDVDCVISTGEFHQWLEEDKFDAANVNEMEYDEPFCMKSENGLYLNHRGSGSGGYLEYVYRCAAKELFNVDIEDKIELKTIRNQDFRETVLKVDGEDKLRFAHAYGFRNIQNIVQKLKRGKCEYDFVEIMACPSGCLNGGGQIRASTTDDQIKLLEKVTNAYESLPMSSDKVLLEIDVLEQQDVRMEDDEIEWDTDEEDQDLATDNSTNKTENSKDIGEEKNNNVISNGGTVGTNEVKTKNNQIKTSFSTSFDNKERTQHSKTFTIIEVLYSVLYFKHKVYIRDGPNSHHVEMIPFDTKEYDLPSIEELALVDLTVDDMNSVFKSLDIDEKDFHTSSFSGSYRPESVLVRGVTNMSTQEILNCFEGYKPIGIEWICDHSCNVFWHDTINPLKMLFTISTVGPKIRHRRPVNYEHAMKLQKQQSEEENKADSENDKQEPSIVETTVPLPPGHWRVANLSLKALISESTTSSSTQLFFRYTSVSDRKPRGAEKDSRYYREYGNPNYNGMKGLISRSKKRELNQASNKSKQQREQLYRDFIIVKPIISETKDEISDEKYTEEEETDIVLIENEKQDEDDENVKFTVVLPPKQSAEAETNDDNDNHAQPSILEETISKRKYSTDEEESDQYEHHQLETHDENIDDDTTFTVTINSGTNDLRSKLNSLRKKDDENNQTKRMKIDDDVDTVETKKV</sequence>
<gene>
    <name evidence="4" type="ORF">OVA965_LOCUS4658</name>
    <name evidence="5" type="ORF">TMI583_LOCUS4656</name>
</gene>
<dbReference type="EMBL" id="CAJOBA010001244">
    <property type="protein sequence ID" value="CAF3584608.1"/>
    <property type="molecule type" value="Genomic_DNA"/>
</dbReference>
<feature type="region of interest" description="Disordered" evidence="2">
    <location>
        <begin position="680"/>
        <end position="709"/>
    </location>
</feature>
<dbReference type="InterPro" id="IPR019416">
    <property type="entry name" value="NCBP3"/>
</dbReference>
<feature type="compositionally biased region" description="Polar residues" evidence="2">
    <location>
        <begin position="487"/>
        <end position="502"/>
    </location>
</feature>
<accession>A0A8S2GZY0</accession>
<dbReference type="InterPro" id="IPR050340">
    <property type="entry name" value="Cytosolic_Fe-S_CAF"/>
</dbReference>